<dbReference type="AlphaFoldDB" id="A0A411HJT9"/>
<dbReference type="InterPro" id="IPR017441">
    <property type="entry name" value="Protein_kinase_ATP_BS"/>
</dbReference>
<feature type="binding site" evidence="5">
    <location>
        <position position="42"/>
    </location>
    <ligand>
        <name>ATP</name>
        <dbReference type="ChEBI" id="CHEBI:30616"/>
    </ligand>
</feature>
<keyword evidence="4 5" id="KW-0067">ATP-binding</keyword>
<evidence type="ECO:0000256" key="5">
    <source>
        <dbReference type="PROSITE-ProRule" id="PRU10141"/>
    </source>
</evidence>
<dbReference type="Pfam" id="PF00069">
    <property type="entry name" value="Pkinase"/>
    <property type="match status" value="1"/>
</dbReference>
<evidence type="ECO:0000256" key="3">
    <source>
        <dbReference type="ARBA" id="ARBA00022777"/>
    </source>
</evidence>
<dbReference type="PROSITE" id="PS00107">
    <property type="entry name" value="PROTEIN_KINASE_ATP"/>
    <property type="match status" value="1"/>
</dbReference>
<organism evidence="8 9">
    <name type="scientific">Pseudolysobacter antarcticus</name>
    <dbReference type="NCBI Taxonomy" id="2511995"/>
    <lineage>
        <taxon>Bacteria</taxon>
        <taxon>Pseudomonadati</taxon>
        <taxon>Pseudomonadota</taxon>
        <taxon>Gammaproteobacteria</taxon>
        <taxon>Lysobacterales</taxon>
        <taxon>Rhodanobacteraceae</taxon>
        <taxon>Pseudolysobacter</taxon>
    </lineage>
</organism>
<reference evidence="8 9" key="1">
    <citation type="submission" date="2019-01" db="EMBL/GenBank/DDBJ databases">
        <title>Pseudolysobacter antarctica gen. nov., sp. nov., isolated from Fildes Peninsula, Antarctica.</title>
        <authorList>
            <person name="Wei Z."/>
            <person name="Peng F."/>
        </authorList>
    </citation>
    <scope>NUCLEOTIDE SEQUENCE [LARGE SCALE GENOMIC DNA]</scope>
    <source>
        <strain evidence="8 9">AQ6-296</strain>
    </source>
</reference>
<feature type="compositionally biased region" description="Low complexity" evidence="6">
    <location>
        <begin position="431"/>
        <end position="455"/>
    </location>
</feature>
<gene>
    <name evidence="8" type="ORF">ELE36_10570</name>
</gene>
<keyword evidence="3" id="KW-0418">Kinase</keyword>
<dbReference type="GO" id="GO:0004674">
    <property type="term" value="F:protein serine/threonine kinase activity"/>
    <property type="evidence" value="ECO:0007669"/>
    <property type="project" value="TreeGrafter"/>
</dbReference>
<proteinExistence type="predicted"/>
<keyword evidence="9" id="KW-1185">Reference proteome</keyword>
<dbReference type="KEGG" id="xbc:ELE36_10570"/>
<dbReference type="PROSITE" id="PS00108">
    <property type="entry name" value="PROTEIN_KINASE_ST"/>
    <property type="match status" value="1"/>
</dbReference>
<dbReference type="InterPro" id="IPR005532">
    <property type="entry name" value="SUMF_dom"/>
</dbReference>
<dbReference type="InterPro" id="IPR042095">
    <property type="entry name" value="SUMF_sf"/>
</dbReference>
<dbReference type="Gene3D" id="1.10.510.10">
    <property type="entry name" value="Transferase(Phosphotransferase) domain 1"/>
    <property type="match status" value="1"/>
</dbReference>
<protein>
    <recommendedName>
        <fullName evidence="7">Protein kinase domain-containing protein</fullName>
    </recommendedName>
</protein>
<evidence type="ECO:0000256" key="1">
    <source>
        <dbReference type="ARBA" id="ARBA00022679"/>
    </source>
</evidence>
<dbReference type="InterPro" id="IPR011009">
    <property type="entry name" value="Kinase-like_dom_sf"/>
</dbReference>
<dbReference type="Gene3D" id="3.30.200.20">
    <property type="entry name" value="Phosphorylase Kinase, domain 1"/>
    <property type="match status" value="1"/>
</dbReference>
<evidence type="ECO:0000256" key="2">
    <source>
        <dbReference type="ARBA" id="ARBA00022741"/>
    </source>
</evidence>
<keyword evidence="1" id="KW-0808">Transferase</keyword>
<evidence type="ECO:0000313" key="8">
    <source>
        <dbReference type="EMBL" id="QBB70763.1"/>
    </source>
</evidence>
<dbReference type="InterPro" id="IPR008271">
    <property type="entry name" value="Ser/Thr_kinase_AS"/>
</dbReference>
<evidence type="ECO:0000256" key="6">
    <source>
        <dbReference type="SAM" id="MobiDB-lite"/>
    </source>
</evidence>
<dbReference type="Gene3D" id="3.90.1580.10">
    <property type="entry name" value="paralog of FGE (formylglycine-generating enzyme)"/>
    <property type="match status" value="1"/>
</dbReference>
<name>A0A411HJT9_9GAMM</name>
<dbReference type="SUPFAM" id="SSF56436">
    <property type="entry name" value="C-type lectin-like"/>
    <property type="match status" value="1"/>
</dbReference>
<dbReference type="PROSITE" id="PS50011">
    <property type="entry name" value="PROTEIN_KINASE_DOM"/>
    <property type="match status" value="1"/>
</dbReference>
<dbReference type="PANTHER" id="PTHR43289:SF6">
    <property type="entry name" value="SERINE_THREONINE-PROTEIN KINASE NEKL-3"/>
    <property type="match status" value="1"/>
</dbReference>
<dbReference type="SUPFAM" id="SSF56112">
    <property type="entry name" value="Protein kinase-like (PK-like)"/>
    <property type="match status" value="1"/>
</dbReference>
<keyword evidence="2 5" id="KW-0547">Nucleotide-binding</keyword>
<dbReference type="Proteomes" id="UP000291562">
    <property type="component" value="Chromosome"/>
</dbReference>
<dbReference type="CDD" id="cd14014">
    <property type="entry name" value="STKc_PknB_like"/>
    <property type="match status" value="1"/>
</dbReference>
<sequence>MTLLRSPFEIPGYRFVRRIGRGGMASVYLALQDSLKRPVAIKILTSEQIPGEKMSARFEQEARTIARLDHPHIVSIYDVGRDNEGQLFYTMPYLPNGDLRGQGIGSDENRIIDVMRALASALGYAHTQGIVHRDVKPENVLFDALKRPLLADFGIAFSTSSPDRLTREGATLGSSGYMSPEQAMGRQLDGRSDLYSLGVLCYEMLTGDKPFHRPDSLSMALAHLNEPVRRLPPERRHWQTIIDKTLAKNPDSRFQDAAQLLAALDELDDRLASGLSTVWTRSIAKLSAAVSPRYLLALGAVVLVLLLSLAGWKWLPRGAKTSSAAQAAVAQDRAGASAGARTSANNPEIDRLLIEGQMLIERGQVIAPDGENAAERYLTVLRADPANREASAALQKIFKITLAQNFLLFDGYGASDRATNADPRLVMQPVRDNAAAQKTAARRNTATNSRSANSTSDKRGLQAGARLRDPAGPELVYVPKGQPDESSQQPALQAFAIAVTDVTRGEYAEFMRSSGRTASECRAPLSLVSRLRDLSWRTPGFAQEDNHPVVCVSWQDALAYARWLSQKSGQNYRLPTQQEWLHVARQITATDACSSGNVSDRARGGIGRHFDCNDGFTNTSPVGSFPPSPLGIADLSGNVSVWMGDCANTDCTDVWFRGLSWRDGPGDSNLERRGHSAADIGYTTIGLRVVRSIGE</sequence>
<evidence type="ECO:0000313" key="9">
    <source>
        <dbReference type="Proteomes" id="UP000291562"/>
    </source>
</evidence>
<feature type="compositionally biased region" description="Basic and acidic residues" evidence="6">
    <location>
        <begin position="456"/>
        <end position="465"/>
    </location>
</feature>
<dbReference type="GO" id="GO:0005524">
    <property type="term" value="F:ATP binding"/>
    <property type="evidence" value="ECO:0007669"/>
    <property type="project" value="UniProtKB-UniRule"/>
</dbReference>
<evidence type="ECO:0000256" key="4">
    <source>
        <dbReference type="ARBA" id="ARBA00022840"/>
    </source>
</evidence>
<dbReference type="InterPro" id="IPR016187">
    <property type="entry name" value="CTDL_fold"/>
</dbReference>
<dbReference type="Pfam" id="PF03781">
    <property type="entry name" value="FGE-sulfatase"/>
    <property type="match status" value="1"/>
</dbReference>
<dbReference type="InterPro" id="IPR000719">
    <property type="entry name" value="Prot_kinase_dom"/>
</dbReference>
<feature type="domain" description="Protein kinase" evidence="7">
    <location>
        <begin position="13"/>
        <end position="271"/>
    </location>
</feature>
<evidence type="ECO:0000259" key="7">
    <source>
        <dbReference type="PROSITE" id="PS50011"/>
    </source>
</evidence>
<dbReference type="PANTHER" id="PTHR43289">
    <property type="entry name" value="MITOGEN-ACTIVATED PROTEIN KINASE KINASE KINASE 20-RELATED"/>
    <property type="match status" value="1"/>
</dbReference>
<dbReference type="RefSeq" id="WP_129833109.1">
    <property type="nucleotide sequence ID" value="NZ_CP035704.1"/>
</dbReference>
<feature type="region of interest" description="Disordered" evidence="6">
    <location>
        <begin position="423"/>
        <end position="465"/>
    </location>
</feature>
<accession>A0A411HJT9</accession>
<dbReference type="EMBL" id="CP035704">
    <property type="protein sequence ID" value="QBB70763.1"/>
    <property type="molecule type" value="Genomic_DNA"/>
</dbReference>
<dbReference type="OrthoDB" id="9801841at2"/>
<dbReference type="SMART" id="SM00220">
    <property type="entry name" value="S_TKc"/>
    <property type="match status" value="1"/>
</dbReference>